<dbReference type="Proteomes" id="UP001157418">
    <property type="component" value="Unassembled WGS sequence"/>
</dbReference>
<dbReference type="AlphaFoldDB" id="A0AAU9NQG2"/>
<evidence type="ECO:0000313" key="1">
    <source>
        <dbReference type="EMBL" id="CAH1439875.1"/>
    </source>
</evidence>
<organism evidence="1 2">
    <name type="scientific">Lactuca virosa</name>
    <dbReference type="NCBI Taxonomy" id="75947"/>
    <lineage>
        <taxon>Eukaryota</taxon>
        <taxon>Viridiplantae</taxon>
        <taxon>Streptophyta</taxon>
        <taxon>Embryophyta</taxon>
        <taxon>Tracheophyta</taxon>
        <taxon>Spermatophyta</taxon>
        <taxon>Magnoliopsida</taxon>
        <taxon>eudicotyledons</taxon>
        <taxon>Gunneridae</taxon>
        <taxon>Pentapetalae</taxon>
        <taxon>asterids</taxon>
        <taxon>campanulids</taxon>
        <taxon>Asterales</taxon>
        <taxon>Asteraceae</taxon>
        <taxon>Cichorioideae</taxon>
        <taxon>Cichorieae</taxon>
        <taxon>Lactucinae</taxon>
        <taxon>Lactuca</taxon>
    </lineage>
</organism>
<keyword evidence="2" id="KW-1185">Reference proteome</keyword>
<proteinExistence type="predicted"/>
<reference evidence="1 2" key="1">
    <citation type="submission" date="2022-01" db="EMBL/GenBank/DDBJ databases">
        <authorList>
            <person name="Xiong W."/>
            <person name="Schranz E."/>
        </authorList>
    </citation>
    <scope>NUCLEOTIDE SEQUENCE [LARGE SCALE GENOMIC DNA]</scope>
</reference>
<sequence>MLHACSVRPSASSPELLNPTTISDLYWSWPVVDRSRHFKIETRERSNQQAAVAVVVLFRVRNGRVLSHTSDLGSEVWIFSKMDVGCHLHRLLMVYPVHSCLPSILKGIDIFYHQCLGRVRYKWKTISKPRGSSWWDGKGIWVLLPSKLANFLHSNYLSCHLKKHKDEDEAPITTNSVHPGAISTNIFRHHNFFRDLAFRLLEPSFSKLSTISGLGSLTLQASIKAITHMSLVCNHLEICLDGHDMSRVCPCYQSAFLSSNEFLDKNMWFKGYFSEAFD</sequence>
<name>A0AAU9NQG2_9ASTR</name>
<evidence type="ECO:0000313" key="2">
    <source>
        <dbReference type="Proteomes" id="UP001157418"/>
    </source>
</evidence>
<accession>A0AAU9NQG2</accession>
<comment type="caution">
    <text evidence="1">The sequence shown here is derived from an EMBL/GenBank/DDBJ whole genome shotgun (WGS) entry which is preliminary data.</text>
</comment>
<protein>
    <submittedName>
        <fullName evidence="1">Uncharacterized protein</fullName>
    </submittedName>
</protein>
<gene>
    <name evidence="1" type="ORF">LVIROSA_LOCUS26043</name>
</gene>
<dbReference type="EMBL" id="CAKMRJ010005412">
    <property type="protein sequence ID" value="CAH1439875.1"/>
    <property type="molecule type" value="Genomic_DNA"/>
</dbReference>